<feature type="transmembrane region" description="Helical" evidence="8">
    <location>
        <begin position="177"/>
        <end position="198"/>
    </location>
</feature>
<feature type="transmembrane region" description="Helical" evidence="8">
    <location>
        <begin position="309"/>
        <end position="328"/>
    </location>
</feature>
<organism evidence="9 10">
    <name type="scientific">Siminovitchia terrae</name>
    <name type="common">Bacillus terrae</name>
    <dbReference type="NCBI Taxonomy" id="1914933"/>
    <lineage>
        <taxon>Bacteria</taxon>
        <taxon>Bacillati</taxon>
        <taxon>Bacillota</taxon>
        <taxon>Bacilli</taxon>
        <taxon>Bacillales</taxon>
        <taxon>Bacillaceae</taxon>
        <taxon>Siminovitchia</taxon>
    </lineage>
</organism>
<dbReference type="RefSeq" id="WP_120117310.1">
    <property type="nucleotide sequence ID" value="NZ_QYTW02000020.1"/>
</dbReference>
<reference evidence="9 10" key="1">
    <citation type="submission" date="2018-12" db="EMBL/GenBank/DDBJ databases">
        <authorList>
            <person name="Sun L."/>
            <person name="Chen Z."/>
        </authorList>
    </citation>
    <scope>NUCLEOTIDE SEQUENCE [LARGE SCALE GENOMIC DNA]</scope>
    <source>
        <strain evidence="9 10">LMG 29736</strain>
    </source>
</reference>
<accession>A0A429X4Y8</accession>
<keyword evidence="6 8" id="KW-1133">Transmembrane helix</keyword>
<evidence type="ECO:0000256" key="5">
    <source>
        <dbReference type="ARBA" id="ARBA00022692"/>
    </source>
</evidence>
<feature type="transmembrane region" description="Helical" evidence="8">
    <location>
        <begin position="30"/>
        <end position="55"/>
    </location>
</feature>
<dbReference type="PANTHER" id="PTHR34975:SF2">
    <property type="entry name" value="SPORE GERMINATION PROTEIN A2"/>
    <property type="match status" value="1"/>
</dbReference>
<evidence type="ECO:0000256" key="1">
    <source>
        <dbReference type="ARBA" id="ARBA00004141"/>
    </source>
</evidence>
<keyword evidence="5 8" id="KW-0812">Transmembrane</keyword>
<evidence type="ECO:0000256" key="6">
    <source>
        <dbReference type="ARBA" id="ARBA00022989"/>
    </source>
</evidence>
<keyword evidence="7 8" id="KW-0472">Membrane</keyword>
<name>A0A429X4Y8_SIMTE</name>
<feature type="transmembrane region" description="Helical" evidence="8">
    <location>
        <begin position="340"/>
        <end position="359"/>
    </location>
</feature>
<dbReference type="GO" id="GO:0016020">
    <property type="term" value="C:membrane"/>
    <property type="evidence" value="ECO:0007669"/>
    <property type="project" value="UniProtKB-SubCell"/>
</dbReference>
<feature type="transmembrane region" description="Helical" evidence="8">
    <location>
        <begin position="266"/>
        <end position="288"/>
    </location>
</feature>
<sequence>MNRFVYYLIFVNMTANMISAVPKILLDHRMAGTIVSILLSVIFGLILFYINGNFFNQFPGKDFPALLKEYAPSWMYWPFNLLIASVWFAAGLMTLITYSFMLKRFLTPDMPITWIASSFLIVISFGILMNTKSVLYTVENVLIFSLPLVLFLIYKSFSSEQFEWDFVREAIMHFNHLPNYSAFSAASFIFAGVSNMIIFNRAFTQTKTRVTWKQMSIIGSIGTLVLAALYLSPIGLNGFEKIEHLVYPAISTSDTLRMKFGIIERVLYLFLPLFLAISFLNLLIHWHVAIETCKNIIWFKKFEWKKNNLTPYLYLIIFWIITLILVNALSEYTLLLYSRYFYNLIPPLTLLFFFSFWFIKRRAKL</sequence>
<comment type="subcellular location">
    <subcellularLocation>
        <location evidence="1">Membrane</location>
        <topology evidence="1">Multi-pass membrane protein</topology>
    </subcellularLocation>
</comment>
<evidence type="ECO:0000313" key="10">
    <source>
        <dbReference type="Proteomes" id="UP000287296"/>
    </source>
</evidence>
<feature type="transmembrane region" description="Helical" evidence="8">
    <location>
        <begin position="76"/>
        <end position="100"/>
    </location>
</feature>
<dbReference type="EMBL" id="QYTW02000020">
    <property type="protein sequence ID" value="RST58449.1"/>
    <property type="molecule type" value="Genomic_DNA"/>
</dbReference>
<dbReference type="PANTHER" id="PTHR34975">
    <property type="entry name" value="SPORE GERMINATION PROTEIN A2"/>
    <property type="match status" value="1"/>
</dbReference>
<dbReference type="AlphaFoldDB" id="A0A429X4Y8"/>
<dbReference type="OrthoDB" id="2930450at2"/>
<dbReference type="GO" id="GO:0009847">
    <property type="term" value="P:spore germination"/>
    <property type="evidence" value="ECO:0007669"/>
    <property type="project" value="InterPro"/>
</dbReference>
<proteinExistence type="inferred from homology"/>
<dbReference type="Pfam" id="PF03845">
    <property type="entry name" value="Spore_permease"/>
    <property type="match status" value="1"/>
</dbReference>
<feature type="transmembrane region" description="Helical" evidence="8">
    <location>
        <begin position="141"/>
        <end position="157"/>
    </location>
</feature>
<comment type="similarity">
    <text evidence="2">Belongs to the amino acid-polyamine-organocation (APC) superfamily. Spore germination protein (SGP) (TC 2.A.3.9) family.</text>
</comment>
<keyword evidence="4" id="KW-0309">Germination</keyword>
<dbReference type="InterPro" id="IPR004761">
    <property type="entry name" value="Spore_GerAB"/>
</dbReference>
<keyword evidence="3" id="KW-0813">Transport</keyword>
<feature type="transmembrane region" description="Helical" evidence="8">
    <location>
        <begin position="210"/>
        <end position="231"/>
    </location>
</feature>
<evidence type="ECO:0000256" key="4">
    <source>
        <dbReference type="ARBA" id="ARBA00022544"/>
    </source>
</evidence>
<protein>
    <submittedName>
        <fullName evidence="9">MFS transporter permease</fullName>
    </submittedName>
</protein>
<gene>
    <name evidence="9" type="ORF">D5F11_017550</name>
</gene>
<dbReference type="Proteomes" id="UP000287296">
    <property type="component" value="Unassembled WGS sequence"/>
</dbReference>
<evidence type="ECO:0000256" key="7">
    <source>
        <dbReference type="ARBA" id="ARBA00023136"/>
    </source>
</evidence>
<evidence type="ECO:0000256" key="3">
    <source>
        <dbReference type="ARBA" id="ARBA00022448"/>
    </source>
</evidence>
<evidence type="ECO:0000256" key="8">
    <source>
        <dbReference type="SAM" id="Phobius"/>
    </source>
</evidence>
<feature type="transmembrane region" description="Helical" evidence="8">
    <location>
        <begin position="112"/>
        <end position="129"/>
    </location>
</feature>
<evidence type="ECO:0000313" key="9">
    <source>
        <dbReference type="EMBL" id="RST58449.1"/>
    </source>
</evidence>
<evidence type="ECO:0000256" key="2">
    <source>
        <dbReference type="ARBA" id="ARBA00007998"/>
    </source>
</evidence>
<comment type="caution">
    <text evidence="9">The sequence shown here is derived from an EMBL/GenBank/DDBJ whole genome shotgun (WGS) entry which is preliminary data.</text>
</comment>